<keyword evidence="6" id="KW-0378">Hydrolase</keyword>
<evidence type="ECO:0000256" key="1">
    <source>
        <dbReference type="ARBA" id="ARBA00001947"/>
    </source>
</evidence>
<comment type="subcellular location">
    <subcellularLocation>
        <location evidence="2">Cell membrane</location>
        <topology evidence="2">Single-pass type II membrane protein</topology>
    </subcellularLocation>
</comment>
<evidence type="ECO:0000313" key="12">
    <source>
        <dbReference type="EMBL" id="CAL7950562.1"/>
    </source>
</evidence>
<dbReference type="InterPro" id="IPR042089">
    <property type="entry name" value="Peptidase_M13_dom_2"/>
</dbReference>
<keyword evidence="4" id="KW-0645">Protease</keyword>
<evidence type="ECO:0000256" key="5">
    <source>
        <dbReference type="ARBA" id="ARBA00022723"/>
    </source>
</evidence>
<dbReference type="PANTHER" id="PTHR11733:SF167">
    <property type="entry name" value="FI17812P1-RELATED"/>
    <property type="match status" value="1"/>
</dbReference>
<evidence type="ECO:0000256" key="3">
    <source>
        <dbReference type="ARBA" id="ARBA00007357"/>
    </source>
</evidence>
<organism evidence="12 13">
    <name type="scientific">Xylocopa violacea</name>
    <name type="common">Violet carpenter bee</name>
    <name type="synonym">Apis violacea</name>
    <dbReference type="NCBI Taxonomy" id="135666"/>
    <lineage>
        <taxon>Eukaryota</taxon>
        <taxon>Metazoa</taxon>
        <taxon>Ecdysozoa</taxon>
        <taxon>Arthropoda</taxon>
        <taxon>Hexapoda</taxon>
        <taxon>Insecta</taxon>
        <taxon>Pterygota</taxon>
        <taxon>Neoptera</taxon>
        <taxon>Endopterygota</taxon>
        <taxon>Hymenoptera</taxon>
        <taxon>Apocrita</taxon>
        <taxon>Aculeata</taxon>
        <taxon>Apoidea</taxon>
        <taxon>Anthophila</taxon>
        <taxon>Apidae</taxon>
        <taxon>Xylocopa</taxon>
        <taxon>Xylocopa</taxon>
    </lineage>
</organism>
<keyword evidence="7" id="KW-0862">Zinc</keyword>
<keyword evidence="8" id="KW-0482">Metalloprotease</keyword>
<proteinExistence type="inferred from homology"/>
<sequence length="719" mass="83356">MLLEILLFSFAILVDGQVVTVEHDERPICLTEECKEFARRILTSMNATADPCMDFYEYACGNWSGTHPLLNEENSWQIRVASASENKRTVREMLKLDSRDDEILPVKIAKRWYKACMDTEAMEKRGMEPLLSILNYIGGWPILMESLPNEGNETTPSWQNIDDYYARLRGSNLLHDVRVTAYGSKSKEVTVVLDVPDMPAYSWILSYNQSDAREVRKYWNFSRKIISTLTEAGGFNVAKDQLDEDIRDLFQFNLILSKITSLVDDYVNMTVAEFQQWYDNLRPSTQNAQVNWAEKIIGIFEESDVVISKDTSMKITSPGYFRSLMFLLDETPSRTIVNYLHWSFVLSTIAKTTKEMRELFAEMEDEVVGGEEARSDLCIEEAKMKDIVAYEYARRHFSSDTKRMALLALDDIEKEMEIDIERSNWLNEEIKDTALKRIRSVKKNIGYPDWYNNATIMENYFEGLEIGPTYFENALRIQRYHKLKELRSLKKKDAAKPWIVDPLTINAFYMSKSNSITVPMANLHKPFFSTAQPNTMNYALTGFLFAHELYHAFDELRRLYNERGEPINWPETMTKEYYKSAQCFVRQYNNYTLDGTSSGPRVENYGNHTFDENMPDTMGLRTAFKAYRRREIMNEKVDSALPGLEAFTNDQLFFLSFANLWCERGDPDRLVIEAKLDQHSVPRLRSIGSLSNNQDFADAFSCPLGTPMNPQTKCDIWKV</sequence>
<evidence type="ECO:0000259" key="11">
    <source>
        <dbReference type="Pfam" id="PF05649"/>
    </source>
</evidence>
<evidence type="ECO:0000256" key="7">
    <source>
        <dbReference type="ARBA" id="ARBA00022833"/>
    </source>
</evidence>
<evidence type="ECO:0000256" key="4">
    <source>
        <dbReference type="ARBA" id="ARBA00022670"/>
    </source>
</evidence>
<dbReference type="InterPro" id="IPR024079">
    <property type="entry name" value="MetalloPept_cat_dom_sf"/>
</dbReference>
<dbReference type="InterPro" id="IPR008753">
    <property type="entry name" value="Peptidase_M13_N"/>
</dbReference>
<feature type="chain" id="PRO_5046573473" evidence="9">
    <location>
        <begin position="17"/>
        <end position="719"/>
    </location>
</feature>
<comment type="caution">
    <text evidence="12">The sequence shown here is derived from an EMBL/GenBank/DDBJ whole genome shotgun (WGS) entry which is preliminary data.</text>
</comment>
<reference evidence="12 13" key="1">
    <citation type="submission" date="2024-08" db="EMBL/GenBank/DDBJ databases">
        <authorList>
            <person name="Will J Nash"/>
            <person name="Angela Man"/>
            <person name="Seanna McTaggart"/>
            <person name="Kendall Baker"/>
            <person name="Tom Barker"/>
            <person name="Leah Catchpole"/>
            <person name="Alex Durrant"/>
            <person name="Karim Gharbi"/>
            <person name="Naomi Irish"/>
            <person name="Gemy Kaithakottil"/>
            <person name="Debby Ku"/>
            <person name="Aaliyah Providence"/>
            <person name="Felix Shaw"/>
            <person name="David Swarbreck"/>
            <person name="Chris Watkins"/>
            <person name="Ann M. McCartney"/>
            <person name="Giulio Formenti"/>
            <person name="Alice Mouton"/>
            <person name="Noel Vella"/>
            <person name="Bjorn M von Reumont"/>
            <person name="Adriana Vella"/>
            <person name="Wilfried Haerty"/>
        </authorList>
    </citation>
    <scope>NUCLEOTIDE SEQUENCE [LARGE SCALE GENOMIC DNA]</scope>
</reference>
<dbReference type="Gene3D" id="1.10.1380.10">
    <property type="entry name" value="Neutral endopeptidase , domain2"/>
    <property type="match status" value="1"/>
</dbReference>
<dbReference type="InterPro" id="IPR000718">
    <property type="entry name" value="Peptidase_M13"/>
</dbReference>
<evidence type="ECO:0000256" key="9">
    <source>
        <dbReference type="SAM" id="SignalP"/>
    </source>
</evidence>
<evidence type="ECO:0000259" key="10">
    <source>
        <dbReference type="Pfam" id="PF01431"/>
    </source>
</evidence>
<protein>
    <submittedName>
        <fullName evidence="12">Uncharacterized protein</fullName>
    </submittedName>
</protein>
<evidence type="ECO:0000313" key="13">
    <source>
        <dbReference type="Proteomes" id="UP001642520"/>
    </source>
</evidence>
<dbReference type="PANTHER" id="PTHR11733">
    <property type="entry name" value="ZINC METALLOPROTEASE FAMILY M13 NEPRILYSIN-RELATED"/>
    <property type="match status" value="1"/>
</dbReference>
<keyword evidence="5" id="KW-0479">Metal-binding</keyword>
<accession>A0ABP1PBH1</accession>
<comment type="similarity">
    <text evidence="3">Belongs to the peptidase M13 family.</text>
</comment>
<keyword evidence="9" id="KW-0732">Signal</keyword>
<evidence type="ECO:0000256" key="2">
    <source>
        <dbReference type="ARBA" id="ARBA00004401"/>
    </source>
</evidence>
<evidence type="ECO:0000256" key="8">
    <source>
        <dbReference type="ARBA" id="ARBA00023049"/>
    </source>
</evidence>
<evidence type="ECO:0000256" key="6">
    <source>
        <dbReference type="ARBA" id="ARBA00022801"/>
    </source>
</evidence>
<gene>
    <name evidence="12" type="ORF">XYLVIOL_LOCUS10026</name>
</gene>
<comment type="cofactor">
    <cofactor evidence="1">
        <name>Zn(2+)</name>
        <dbReference type="ChEBI" id="CHEBI:29105"/>
    </cofactor>
</comment>
<dbReference type="PROSITE" id="PS51885">
    <property type="entry name" value="NEPRILYSIN"/>
    <property type="match status" value="1"/>
</dbReference>
<name>A0ABP1PBH1_XYLVO</name>
<feature type="domain" description="Peptidase M13 N-terminal" evidence="11">
    <location>
        <begin position="51"/>
        <end position="448"/>
    </location>
</feature>
<dbReference type="Gene3D" id="3.40.390.10">
    <property type="entry name" value="Collagenase (Catalytic Domain)"/>
    <property type="match status" value="1"/>
</dbReference>
<keyword evidence="13" id="KW-1185">Reference proteome</keyword>
<feature type="domain" description="Peptidase M13 C-terminal" evidence="10">
    <location>
        <begin position="506"/>
        <end position="716"/>
    </location>
</feature>
<feature type="signal peptide" evidence="9">
    <location>
        <begin position="1"/>
        <end position="16"/>
    </location>
</feature>
<dbReference type="CDD" id="cd08662">
    <property type="entry name" value="M13"/>
    <property type="match status" value="1"/>
</dbReference>
<dbReference type="EMBL" id="CAXAJV020001300">
    <property type="protein sequence ID" value="CAL7950562.1"/>
    <property type="molecule type" value="Genomic_DNA"/>
</dbReference>
<dbReference type="PRINTS" id="PR00786">
    <property type="entry name" value="NEPRILYSIN"/>
</dbReference>
<dbReference type="Proteomes" id="UP001642520">
    <property type="component" value="Unassembled WGS sequence"/>
</dbReference>
<dbReference type="SUPFAM" id="SSF55486">
    <property type="entry name" value="Metalloproteases ('zincins'), catalytic domain"/>
    <property type="match status" value="1"/>
</dbReference>
<dbReference type="InterPro" id="IPR018497">
    <property type="entry name" value="Peptidase_M13_C"/>
</dbReference>
<dbReference type="Pfam" id="PF01431">
    <property type="entry name" value="Peptidase_M13"/>
    <property type="match status" value="1"/>
</dbReference>
<dbReference type="Pfam" id="PF05649">
    <property type="entry name" value="Peptidase_M13_N"/>
    <property type="match status" value="1"/>
</dbReference>